<evidence type="ECO:0000256" key="1">
    <source>
        <dbReference type="ARBA" id="ARBA00023015"/>
    </source>
</evidence>
<protein>
    <submittedName>
        <fullName evidence="5">Helix-turn-helix domain-containing protein</fullName>
    </submittedName>
</protein>
<evidence type="ECO:0000256" key="2">
    <source>
        <dbReference type="ARBA" id="ARBA00023125"/>
    </source>
</evidence>
<dbReference type="Gene3D" id="1.10.10.60">
    <property type="entry name" value="Homeodomain-like"/>
    <property type="match status" value="2"/>
</dbReference>
<feature type="domain" description="HTH araC/xylS-type" evidence="4">
    <location>
        <begin position="209"/>
        <end position="308"/>
    </location>
</feature>
<keyword evidence="6" id="KW-1185">Reference proteome</keyword>
<dbReference type="InterPro" id="IPR050204">
    <property type="entry name" value="AraC_XylS_family_regulators"/>
</dbReference>
<sequence>MAQLGRDPIMTQRRRELARWVNIEKSMLDDVDRFTAENRLDFAGGAVEVRQFSWSKPVESVWSTASHCYLLHLSLDGKGPPNIVTNLTSGRNAASSMGALALVPPGQALSCLSAAGSSRAIRCLLDARLLEGFLADLPEWHDGLLHEAFSLSGGQIEWLIRRMYRELSAPDFATEAMLATFAQQLAVEIVRKFELRSVADFRRGGMAPWRLQRLRDRLYAEDPLPDLAELAELCDMTVRHLARAFRTETGQTLGKYRETVMVERATPMLRQGLPVTEVAGRLGFSSSGGFRSAFRRATGLLPSEIKAAN</sequence>
<dbReference type="PANTHER" id="PTHR46796">
    <property type="entry name" value="HTH-TYPE TRANSCRIPTIONAL ACTIVATOR RHAS-RELATED"/>
    <property type="match status" value="1"/>
</dbReference>
<keyword evidence="2" id="KW-0238">DNA-binding</keyword>
<dbReference type="Pfam" id="PF12833">
    <property type="entry name" value="HTH_18"/>
    <property type="match status" value="1"/>
</dbReference>
<proteinExistence type="predicted"/>
<dbReference type="SMART" id="SM00342">
    <property type="entry name" value="HTH_ARAC"/>
    <property type="match status" value="1"/>
</dbReference>
<dbReference type="Proteomes" id="UP001361239">
    <property type="component" value="Unassembled WGS sequence"/>
</dbReference>
<dbReference type="SUPFAM" id="SSF46689">
    <property type="entry name" value="Homeodomain-like"/>
    <property type="match status" value="2"/>
</dbReference>
<evidence type="ECO:0000256" key="3">
    <source>
        <dbReference type="ARBA" id="ARBA00023163"/>
    </source>
</evidence>
<dbReference type="RefSeq" id="WP_339588720.1">
    <property type="nucleotide sequence ID" value="NZ_JBBHJZ010000004.1"/>
</dbReference>
<evidence type="ECO:0000313" key="5">
    <source>
        <dbReference type="EMBL" id="MEJ5978782.1"/>
    </source>
</evidence>
<reference evidence="5 6" key="1">
    <citation type="submission" date="2024-03" db="EMBL/GenBank/DDBJ databases">
        <authorList>
            <person name="Jo J.-H."/>
        </authorList>
    </citation>
    <scope>NUCLEOTIDE SEQUENCE [LARGE SCALE GENOMIC DNA]</scope>
    <source>
        <strain evidence="5 6">PS1R-30</strain>
    </source>
</reference>
<keyword evidence="1" id="KW-0805">Transcription regulation</keyword>
<organism evidence="5 6">
    <name type="scientific">Novosphingobium anseongense</name>
    <dbReference type="NCBI Taxonomy" id="3133436"/>
    <lineage>
        <taxon>Bacteria</taxon>
        <taxon>Pseudomonadati</taxon>
        <taxon>Pseudomonadota</taxon>
        <taxon>Alphaproteobacteria</taxon>
        <taxon>Sphingomonadales</taxon>
        <taxon>Sphingomonadaceae</taxon>
        <taxon>Novosphingobium</taxon>
    </lineage>
</organism>
<dbReference type="EMBL" id="JBBHJZ010000004">
    <property type="protein sequence ID" value="MEJ5978782.1"/>
    <property type="molecule type" value="Genomic_DNA"/>
</dbReference>
<evidence type="ECO:0000313" key="6">
    <source>
        <dbReference type="Proteomes" id="UP001361239"/>
    </source>
</evidence>
<dbReference type="PANTHER" id="PTHR46796:SF6">
    <property type="entry name" value="ARAC SUBFAMILY"/>
    <property type="match status" value="1"/>
</dbReference>
<dbReference type="InterPro" id="IPR018060">
    <property type="entry name" value="HTH_AraC"/>
</dbReference>
<dbReference type="PROSITE" id="PS01124">
    <property type="entry name" value="HTH_ARAC_FAMILY_2"/>
    <property type="match status" value="1"/>
</dbReference>
<evidence type="ECO:0000259" key="4">
    <source>
        <dbReference type="PROSITE" id="PS01124"/>
    </source>
</evidence>
<gene>
    <name evidence="5" type="ORF">WG901_19165</name>
</gene>
<comment type="caution">
    <text evidence="5">The sequence shown here is derived from an EMBL/GenBank/DDBJ whole genome shotgun (WGS) entry which is preliminary data.</text>
</comment>
<accession>A0ABU8S0D1</accession>
<keyword evidence="3" id="KW-0804">Transcription</keyword>
<name>A0ABU8S0D1_9SPHN</name>
<dbReference type="InterPro" id="IPR009057">
    <property type="entry name" value="Homeodomain-like_sf"/>
</dbReference>